<accession>A0A1I8IZH3</accession>
<reference evidence="3" key="1">
    <citation type="submission" date="2016-11" db="UniProtKB">
        <authorList>
            <consortium name="WormBaseParasite"/>
        </authorList>
    </citation>
    <scope>IDENTIFICATION</scope>
</reference>
<evidence type="ECO:0000256" key="1">
    <source>
        <dbReference type="SAM" id="MobiDB-lite"/>
    </source>
</evidence>
<dbReference type="SUPFAM" id="SSF74853">
    <property type="entry name" value="Lamin A/C globular tail domain"/>
    <property type="match status" value="1"/>
</dbReference>
<name>A0A1I8IZH3_9PLAT</name>
<dbReference type="Proteomes" id="UP000095280">
    <property type="component" value="Unplaced"/>
</dbReference>
<protein>
    <submittedName>
        <fullName evidence="3">Integron gene cassette protein</fullName>
    </submittedName>
</protein>
<organism evidence="2 3">
    <name type="scientific">Macrostomum lignano</name>
    <dbReference type="NCBI Taxonomy" id="282301"/>
    <lineage>
        <taxon>Eukaryota</taxon>
        <taxon>Metazoa</taxon>
        <taxon>Spiralia</taxon>
        <taxon>Lophotrochozoa</taxon>
        <taxon>Platyhelminthes</taxon>
        <taxon>Rhabditophora</taxon>
        <taxon>Macrostomorpha</taxon>
        <taxon>Macrostomida</taxon>
        <taxon>Macrostomidae</taxon>
        <taxon>Macrostomum</taxon>
    </lineage>
</organism>
<dbReference type="AlphaFoldDB" id="A0A1I8IZH3"/>
<feature type="region of interest" description="Disordered" evidence="1">
    <location>
        <begin position="1"/>
        <end position="30"/>
    </location>
</feature>
<evidence type="ECO:0000313" key="2">
    <source>
        <dbReference type="Proteomes" id="UP000095280"/>
    </source>
</evidence>
<proteinExistence type="predicted"/>
<dbReference type="WBParaSite" id="maker-uti_cns_0039663-snap-gene-0.2-mRNA-1">
    <property type="protein sequence ID" value="maker-uti_cns_0039663-snap-gene-0.2-mRNA-1"/>
    <property type="gene ID" value="maker-uti_cns_0039663-snap-gene-0.2"/>
</dbReference>
<evidence type="ECO:0000313" key="3">
    <source>
        <dbReference type="WBParaSite" id="maker-uti_cns_0039663-snap-gene-0.2-mRNA-1"/>
    </source>
</evidence>
<dbReference type="InterPro" id="IPR036415">
    <property type="entry name" value="Lamin_tail_dom_sf"/>
</dbReference>
<keyword evidence="2" id="KW-1185">Reference proteome</keyword>
<sequence length="109" mass="12084">PAWQSTFSKGEMSRQDHLPAHSQGQHQHPGLQLRWQVCHLEFTGKDLGRRSKAAPSGVPSRIRWNQHRHQRAGGSRALLGIGSNILTTLANADGEERATHIQKTTYSAS</sequence>